<dbReference type="STRING" id="200378.SAMN05216553_114197"/>
<dbReference type="InterPro" id="IPR016602">
    <property type="entry name" value="UCP012666"/>
</dbReference>
<dbReference type="PANTHER" id="PTHR36510">
    <property type="entry name" value="GLUTAMATE--CYSTEINE LIGASE 2-RELATED"/>
    <property type="match status" value="1"/>
</dbReference>
<evidence type="ECO:0000313" key="4">
    <source>
        <dbReference type="Proteomes" id="UP000199623"/>
    </source>
</evidence>
<dbReference type="GO" id="GO:0016879">
    <property type="term" value="F:ligase activity, forming carbon-nitrogen bonds"/>
    <property type="evidence" value="ECO:0007669"/>
    <property type="project" value="TreeGrafter"/>
</dbReference>
<dbReference type="PIRSF" id="PIRSF012666">
    <property type="entry name" value="UCP012666"/>
    <property type="match status" value="1"/>
</dbReference>
<dbReference type="InterPro" id="IPR014746">
    <property type="entry name" value="Gln_synth/guanido_kin_cat_dom"/>
</dbReference>
<feature type="region of interest" description="Disordered" evidence="2">
    <location>
        <begin position="1"/>
        <end position="40"/>
    </location>
</feature>
<evidence type="ECO:0000256" key="2">
    <source>
        <dbReference type="SAM" id="MobiDB-lite"/>
    </source>
</evidence>
<sequence>MSRLAFRLPAPTGAERRGSGMGSEVSSRTFTRDDRQRHRQKMQRSLDALATMLAEDTFSFPRRQMGLEIELNLVDDAMRPAMANSEVLEKIDDPSYTLELGRQNLEINVPPRELAGGEMLGLEEELRASLDNADTKAHDAGAKLAMIGVLPTLRERHFDRSWLSESPRYALLNDTIFAARGEEMVLRMEGPAMPGKGPEKILSYAESILPEAACTSVQLHLQVEPTDFAAHWNAAQCLAGVQVAIAANSAFLLGKALWHETRIPLFEQATDTRPDELKNQGVRPRVWFGERWITSIFDLFEENVRYFPSLLPETDDEDPLEALEAGGAPRLSELRLHNGTIWRWNRPVYDVVDGVPHLRVENRVLPAGPTVLDTMANAAFFYGAQRALTTQERPLWTQMSFQAAEENLYAGARHGMNAQLYWPGIGWIPPDELVLRRLLPMAHDGLRDCGVSDEARERYLGVIEQRCLARRTGSSWQRETVALLEDRGLSRDAALSGMLKRYLELMHAGEPVHAWHVG</sequence>
<dbReference type="PANTHER" id="PTHR36510:SF3">
    <property type="entry name" value="CONSERVED PROTEIN"/>
    <property type="match status" value="1"/>
</dbReference>
<dbReference type="Pfam" id="PF04107">
    <property type="entry name" value="GCS2"/>
    <property type="match status" value="1"/>
</dbReference>
<accession>A0A1G7YWV6</accession>
<dbReference type="EMBL" id="FNCC01000014">
    <property type="protein sequence ID" value="SDH00961.1"/>
    <property type="molecule type" value="Genomic_DNA"/>
</dbReference>
<organism evidence="3 4">
    <name type="scientific">Lentzea fradiae</name>
    <dbReference type="NCBI Taxonomy" id="200378"/>
    <lineage>
        <taxon>Bacteria</taxon>
        <taxon>Bacillati</taxon>
        <taxon>Actinomycetota</taxon>
        <taxon>Actinomycetes</taxon>
        <taxon>Pseudonocardiales</taxon>
        <taxon>Pseudonocardiaceae</taxon>
        <taxon>Lentzea</taxon>
    </lineage>
</organism>
<evidence type="ECO:0000313" key="3">
    <source>
        <dbReference type="EMBL" id="SDH00961.1"/>
    </source>
</evidence>
<dbReference type="InterPro" id="IPR050141">
    <property type="entry name" value="GCL_type2/YbdK_subfam"/>
</dbReference>
<dbReference type="AlphaFoldDB" id="A0A1G7YWV6"/>
<keyword evidence="4" id="KW-1185">Reference proteome</keyword>
<gene>
    <name evidence="3" type="ORF">SAMN05216553_114197</name>
</gene>
<evidence type="ECO:0008006" key="5">
    <source>
        <dbReference type="Google" id="ProtNLM"/>
    </source>
</evidence>
<evidence type="ECO:0000256" key="1">
    <source>
        <dbReference type="ARBA" id="ARBA00048819"/>
    </source>
</evidence>
<comment type="catalytic activity">
    <reaction evidence="1">
        <text>L-cysteine + L-glutamate + ATP = gamma-L-glutamyl-L-cysteine + ADP + phosphate + H(+)</text>
        <dbReference type="Rhea" id="RHEA:13285"/>
        <dbReference type="ChEBI" id="CHEBI:15378"/>
        <dbReference type="ChEBI" id="CHEBI:29985"/>
        <dbReference type="ChEBI" id="CHEBI:30616"/>
        <dbReference type="ChEBI" id="CHEBI:35235"/>
        <dbReference type="ChEBI" id="CHEBI:43474"/>
        <dbReference type="ChEBI" id="CHEBI:58173"/>
        <dbReference type="ChEBI" id="CHEBI:456216"/>
        <dbReference type="EC" id="6.3.2.2"/>
    </reaction>
</comment>
<dbReference type="Gene3D" id="3.30.590.20">
    <property type="match status" value="1"/>
</dbReference>
<dbReference type="InterPro" id="IPR006336">
    <property type="entry name" value="GCS2"/>
</dbReference>
<dbReference type="SUPFAM" id="SSF55931">
    <property type="entry name" value="Glutamine synthetase/guanido kinase"/>
    <property type="match status" value="1"/>
</dbReference>
<dbReference type="Proteomes" id="UP000199623">
    <property type="component" value="Unassembled WGS sequence"/>
</dbReference>
<protein>
    <recommendedName>
        <fullName evidence="5">Glutamate-cysteine ligase family 2(GCS2)</fullName>
    </recommendedName>
</protein>
<name>A0A1G7YWV6_9PSEU</name>
<proteinExistence type="predicted"/>
<reference evidence="4" key="1">
    <citation type="submission" date="2016-10" db="EMBL/GenBank/DDBJ databases">
        <authorList>
            <person name="Varghese N."/>
            <person name="Submissions S."/>
        </authorList>
    </citation>
    <scope>NUCLEOTIDE SEQUENCE [LARGE SCALE GENOMIC DNA]</scope>
    <source>
        <strain evidence="4">CGMCC 4.3506</strain>
    </source>
</reference>